<protein>
    <submittedName>
        <fullName evidence="2">Uncharacterized protein</fullName>
    </submittedName>
</protein>
<gene>
    <name evidence="2" type="ORF">FSB_LOCUS9498</name>
</gene>
<evidence type="ECO:0000313" key="2">
    <source>
        <dbReference type="EMBL" id="SPC81616.1"/>
    </source>
</evidence>
<proteinExistence type="predicted"/>
<sequence length="1248" mass="139094">MCPGPSSWEYLMRRALVGSDRLGSGCLVLRADTRENPGGKNGVMTVLEVFRNSKWVMRHIVGKLSTSSFQRYKVCANRSSDEGVMAPGSRGVGAVFVHFSGEDSGQTGDAIGEPRVPRRSRSHYLSNAPGLADQLVASRKDSAREGGSCAAYFCKVPDLRKSELGLVRYGPANRGHRGVFGPFEGSFPIGIPAGPDKFLAIREFLVVHECVFFPMCPGSQINLLRVRKTLCASAATSVEKIPELSAKPYFALHRGELGFARYDPANGGRRNVPYAKGGGQFDSSFWSGQWSGQTLVKLGQPWSNLVELGQSSPNSWKMYPGLHFKGFWAWGVPVGLETVKPGQTSVNPSQTWSTLVKLGQTSGNVSRTFFLGVFDVAKCFQIVLVRFGLSRFAHRHPRRIPWISTFLVPSESLRCLLLQGSRFAEIRAWTCEIWPPRTEATGVFLVRLRAVFRSGFRLDPDKILAIREFHVMHECVFFPNVPGLADQLVASQEDSARKRGNVGGKIPEISAKPYFVGLFSRAWYRPCTEASLGSQDMILRTEAVGMFLMPRGHLLTEIPASTGGALDDPKVARGSGQFDSAFGLVNSQVKPWSNLVNLGRIWSKLSKLWEMYPGPRFEGFWARWTLVGLGTARSNLGQTSVNPGQTWSTLVKLGQPRSNLGKCVPDLLLRFSPTRCNLVREPRLLGKRFTSATTCNFRIVKSSSGQAWNLSQKMTPWHKEHSDGLCSQDHILRTQARLCARPVPLKSRRNKVVLKFPEFSHRRCHACAQSLPDSQQVDPRARARWKEDTFMHDVELSDRQDFTGSSRNPDRKTALKRTKNTSGGLCSRGHISQVQARISANPEPCKNRQRKLSDGTKNVKIRHRELGQKCARTGTRFEKKRAGSKTHFFFRTAAFARRVFPARNKLIREPGCVGKITTPATTWNSRFADSIPRLTGIFIGKVHKNSSDTPTSGSHNSLVRTPICANFIPLERGPYLGGNVCAKILSDPLQLGPRAKTLRQEVHFSYHTQLSDRQELLRSSRNLSQKMTPWHKEHSDGLCSQGSYLANPSSPLCKACTVEKSLPDSQQVDPRARARWKEDTFMHDVELSDRQEFYRGLAGILIGKLPSNGPKTPRWPLFAGPYLTSPSSDFRKSGTLQKFEKKRAGSKTHFFSRTAAFARRVFPARNKLIREPGCVGKIMTPATTWNSRFADSIPRLTGIFIGKVHKNSSDTPTSGSHNSLVRTPIRANFISLERGRRELSDDMPHDPF</sequence>
<dbReference type="AlphaFoldDB" id="A0A2N9ES20"/>
<evidence type="ECO:0000256" key="1">
    <source>
        <dbReference type="SAM" id="MobiDB-lite"/>
    </source>
</evidence>
<reference evidence="2" key="1">
    <citation type="submission" date="2018-02" db="EMBL/GenBank/DDBJ databases">
        <authorList>
            <person name="Cohen D.B."/>
            <person name="Kent A.D."/>
        </authorList>
    </citation>
    <scope>NUCLEOTIDE SEQUENCE</scope>
</reference>
<organism evidence="2">
    <name type="scientific">Fagus sylvatica</name>
    <name type="common">Beechnut</name>
    <dbReference type="NCBI Taxonomy" id="28930"/>
    <lineage>
        <taxon>Eukaryota</taxon>
        <taxon>Viridiplantae</taxon>
        <taxon>Streptophyta</taxon>
        <taxon>Embryophyta</taxon>
        <taxon>Tracheophyta</taxon>
        <taxon>Spermatophyta</taxon>
        <taxon>Magnoliopsida</taxon>
        <taxon>eudicotyledons</taxon>
        <taxon>Gunneridae</taxon>
        <taxon>Pentapetalae</taxon>
        <taxon>rosids</taxon>
        <taxon>fabids</taxon>
        <taxon>Fagales</taxon>
        <taxon>Fagaceae</taxon>
        <taxon>Fagus</taxon>
    </lineage>
</organism>
<accession>A0A2N9ES20</accession>
<name>A0A2N9ES20_FAGSY</name>
<feature type="region of interest" description="Disordered" evidence="1">
    <location>
        <begin position="796"/>
        <end position="825"/>
    </location>
</feature>
<dbReference type="EMBL" id="OIVN01000525">
    <property type="protein sequence ID" value="SPC81616.1"/>
    <property type="molecule type" value="Genomic_DNA"/>
</dbReference>